<evidence type="ECO:0000313" key="2">
    <source>
        <dbReference type="Proteomes" id="UP000320730"/>
    </source>
</evidence>
<organism evidence="1 2">
    <name type="scientific">Microcystis flos-aquae Mf_WU_F_19750830_S460</name>
    <dbReference type="NCBI Taxonomy" id="2486237"/>
    <lineage>
        <taxon>Bacteria</taxon>
        <taxon>Bacillati</taxon>
        <taxon>Cyanobacteriota</taxon>
        <taxon>Cyanophyceae</taxon>
        <taxon>Oscillatoriophycideae</taxon>
        <taxon>Chroococcales</taxon>
        <taxon>Microcystaceae</taxon>
        <taxon>Microcystis</taxon>
    </lineage>
</organism>
<reference evidence="1 2" key="1">
    <citation type="submission" date="2019-01" db="EMBL/GenBank/DDBJ databases">
        <title>Coherence of Microcystis species and biogeography revealed through population genomics.</title>
        <authorList>
            <person name="Perez-Carrascal O.M."/>
            <person name="Terrat Y."/>
            <person name="Giani A."/>
            <person name="Fortin N."/>
            <person name="Tromas N."/>
            <person name="Shapiro B.J."/>
        </authorList>
    </citation>
    <scope>NUCLEOTIDE SEQUENCE [LARGE SCALE GENOMIC DNA]</scope>
    <source>
        <strain evidence="1">Mf_WU_F_19750830_S460</strain>
    </source>
</reference>
<comment type="caution">
    <text evidence="1">The sequence shown here is derived from an EMBL/GenBank/DDBJ whole genome shotgun (WGS) entry which is preliminary data.</text>
</comment>
<protein>
    <submittedName>
        <fullName evidence="1">Uncharacterized protein</fullName>
    </submittedName>
</protein>
<accession>A0A552LVZ1</accession>
<dbReference type="Pfam" id="PF20390">
    <property type="entry name" value="DUF6685"/>
    <property type="match status" value="1"/>
</dbReference>
<evidence type="ECO:0000313" key="1">
    <source>
        <dbReference type="EMBL" id="TRV24381.1"/>
    </source>
</evidence>
<dbReference type="EMBL" id="SFAN01000053">
    <property type="protein sequence ID" value="TRV24381.1"/>
    <property type="molecule type" value="Genomic_DNA"/>
</dbReference>
<dbReference type="InterPro" id="IPR046507">
    <property type="entry name" value="DUF6685"/>
</dbReference>
<sequence length="240" mass="27319">MAKQLDFEYGSASSRPMRALFRTGAVQFTQTSATDLTCDIRDVEALSASKSDLKSYSNLDEFAEACCQHLIAHVDELQLHRLLQHSELRILRSSNKGDYFEWRCWDGRVTLTNAGGSHHFAAARYIAGKLRLKVPLSGRLYRHSLVREGVSVLRDGYLVYAVGFPSIDQFFELSELINSTGAEWCARALPLPHRGLSLVLFFPRADKRSLEVASVFHDAKFEEFGERLHVWAHRPHQWSH</sequence>
<dbReference type="AlphaFoldDB" id="A0A552LVZ1"/>
<dbReference type="Proteomes" id="UP000320730">
    <property type="component" value="Unassembled WGS sequence"/>
</dbReference>
<gene>
    <name evidence="1" type="ORF">EWV40_06720</name>
</gene>
<proteinExistence type="predicted"/>
<name>A0A552LVZ1_9CHRO</name>